<proteinExistence type="predicted"/>
<accession>A0ABZ3C468</accession>
<sequence length="138" mass="14415">MVSRMRPTIITDARYGTTLSADARERRYLWTMAFRVVAFLAGLFAPLPYNLLCFLAAALLPAIAVLLGNARDNHLEPTAPDAQQPPPQLALGAGDVVPGDVVPGEVVPGEVVQGEVVPGEVAQNGVVPGEAGPHPEAA</sequence>
<name>A0ABZ3C468_9ACTN</name>
<evidence type="ECO:0000256" key="1">
    <source>
        <dbReference type="SAM" id="MobiDB-lite"/>
    </source>
</evidence>
<dbReference type="InterPro" id="IPR021449">
    <property type="entry name" value="DUF3099"/>
</dbReference>
<protein>
    <submittedName>
        <fullName evidence="2">DUF3099 domain-containing protein</fullName>
    </submittedName>
</protein>
<evidence type="ECO:0000313" key="2">
    <source>
        <dbReference type="EMBL" id="WZW97583.1"/>
    </source>
</evidence>
<organism evidence="2 3">
    <name type="scientific">Propioniciclava soli</name>
    <dbReference type="NCBI Taxonomy" id="2775081"/>
    <lineage>
        <taxon>Bacteria</taxon>
        <taxon>Bacillati</taxon>
        <taxon>Actinomycetota</taxon>
        <taxon>Actinomycetes</taxon>
        <taxon>Propionibacteriales</taxon>
        <taxon>Propionibacteriaceae</taxon>
        <taxon>Propioniciclava</taxon>
    </lineage>
</organism>
<evidence type="ECO:0000313" key="3">
    <source>
        <dbReference type="Proteomes" id="UP001434337"/>
    </source>
</evidence>
<feature type="region of interest" description="Disordered" evidence="1">
    <location>
        <begin position="74"/>
        <end position="94"/>
    </location>
</feature>
<keyword evidence="3" id="KW-1185">Reference proteome</keyword>
<dbReference type="EMBL" id="CP115965">
    <property type="protein sequence ID" value="WZW97583.1"/>
    <property type="molecule type" value="Genomic_DNA"/>
</dbReference>
<dbReference type="RefSeq" id="WP_232549414.1">
    <property type="nucleotide sequence ID" value="NZ_CP115965.1"/>
</dbReference>
<dbReference type="Proteomes" id="UP001434337">
    <property type="component" value="Chromosome"/>
</dbReference>
<gene>
    <name evidence="2" type="ORF">PCC79_11805</name>
</gene>
<dbReference type="Pfam" id="PF11298">
    <property type="entry name" value="DUF3099"/>
    <property type="match status" value="1"/>
</dbReference>
<reference evidence="2 3" key="1">
    <citation type="journal article" date="2023" name="Environ Microbiome">
        <title>A coral-associated actinobacterium mitigates coral bleaching under heat stress.</title>
        <authorList>
            <person name="Li J."/>
            <person name="Zou Y."/>
            <person name="Li Q."/>
            <person name="Zhang J."/>
            <person name="Bourne D.G."/>
            <person name="Lyu Y."/>
            <person name="Liu C."/>
            <person name="Zhang S."/>
        </authorList>
    </citation>
    <scope>NUCLEOTIDE SEQUENCE [LARGE SCALE GENOMIC DNA]</scope>
    <source>
        <strain evidence="2 3">SCSIO 13291</strain>
    </source>
</reference>